<keyword evidence="1" id="KW-0547">Nucleotide-binding</keyword>
<protein>
    <recommendedName>
        <fullName evidence="2">ATP-grasp domain-containing protein</fullName>
    </recommendedName>
</protein>
<evidence type="ECO:0000256" key="1">
    <source>
        <dbReference type="PROSITE-ProRule" id="PRU00409"/>
    </source>
</evidence>
<gene>
    <name evidence="3" type="ORF">A6769_34305</name>
</gene>
<accession>A0A367R3T0</accession>
<dbReference type="GO" id="GO:0046872">
    <property type="term" value="F:metal ion binding"/>
    <property type="evidence" value="ECO:0007669"/>
    <property type="project" value="InterPro"/>
</dbReference>
<reference evidence="3 4" key="1">
    <citation type="submission" date="2016-04" db="EMBL/GenBank/DDBJ databases">
        <authorList>
            <person name="Evans L.H."/>
            <person name="Alamgir A."/>
            <person name="Owens N."/>
            <person name="Weber N.D."/>
            <person name="Virtaneva K."/>
            <person name="Barbian K."/>
            <person name="Babar A."/>
            <person name="Rosenke K."/>
        </authorList>
    </citation>
    <scope>NUCLEOTIDE SEQUENCE [LARGE SCALE GENOMIC DNA]</scope>
    <source>
        <strain evidence="3">NIES-2108</strain>
    </source>
</reference>
<evidence type="ECO:0000259" key="2">
    <source>
        <dbReference type="PROSITE" id="PS50975"/>
    </source>
</evidence>
<proteinExistence type="predicted"/>
<dbReference type="GO" id="GO:0018169">
    <property type="term" value="F:ribosomal S6-glutamic acid ligase activity"/>
    <property type="evidence" value="ECO:0007669"/>
    <property type="project" value="TreeGrafter"/>
</dbReference>
<dbReference type="EMBL" id="LXQE01000192">
    <property type="protein sequence ID" value="RCJ30102.1"/>
    <property type="molecule type" value="Genomic_DNA"/>
</dbReference>
<dbReference type="Proteomes" id="UP000252085">
    <property type="component" value="Unassembled WGS sequence"/>
</dbReference>
<dbReference type="PANTHER" id="PTHR21621:SF0">
    <property type="entry name" value="BETA-CITRYLGLUTAMATE SYNTHASE B-RELATED"/>
    <property type="match status" value="1"/>
</dbReference>
<dbReference type="PANTHER" id="PTHR21621">
    <property type="entry name" value="RIBOSOMAL PROTEIN S6 MODIFICATION PROTEIN"/>
    <property type="match status" value="1"/>
</dbReference>
<dbReference type="AlphaFoldDB" id="A0A367R3T0"/>
<sequence>MSKEIQIGIVSVDNDLHAIAIQNLFEKRYHLKCHIFKIDCISGTSSFNWSNVDELEYQSLLSNSTGDVVNIRELCVIWWRRFSRHQKVSSHVVDERHIDLINNDCEASLLGLLLNTFSGTWISDPTATRLADNKLIQLKAAQIAGFRVPKTLVSQNPQVIREFCRSLSNKVVVKPVRGTSKVPLFTQMLTEEHLASEESLHLCPAMYQEYIPGHRHIRAHCFGDNIYSVLIEAEDLDWRQNLDIPFKPFELNAKSKQCLLQVLRVLNLKMGVFDLKLDFDGNLIWLEVNPQGQFLFSEGLSGLDLTSAFINFIYQEAQQSYHQGCLV</sequence>
<organism evidence="3 4">
    <name type="scientific">Nostoc punctiforme NIES-2108</name>
    <dbReference type="NCBI Taxonomy" id="1356359"/>
    <lineage>
        <taxon>Bacteria</taxon>
        <taxon>Bacillati</taxon>
        <taxon>Cyanobacteriota</taxon>
        <taxon>Cyanophyceae</taxon>
        <taxon>Nostocales</taxon>
        <taxon>Nostocaceae</taxon>
        <taxon>Nostoc</taxon>
    </lineage>
</organism>
<dbReference type="SUPFAM" id="SSF56059">
    <property type="entry name" value="Glutathione synthetase ATP-binding domain-like"/>
    <property type="match status" value="1"/>
</dbReference>
<keyword evidence="1" id="KW-0067">ATP-binding</keyword>
<dbReference type="Gene3D" id="3.30.470.20">
    <property type="entry name" value="ATP-grasp fold, B domain"/>
    <property type="match status" value="1"/>
</dbReference>
<dbReference type="PROSITE" id="PS50975">
    <property type="entry name" value="ATP_GRASP"/>
    <property type="match status" value="1"/>
</dbReference>
<dbReference type="GO" id="GO:0005737">
    <property type="term" value="C:cytoplasm"/>
    <property type="evidence" value="ECO:0007669"/>
    <property type="project" value="TreeGrafter"/>
</dbReference>
<name>A0A367R3T0_NOSPU</name>
<dbReference type="GO" id="GO:0009432">
    <property type="term" value="P:SOS response"/>
    <property type="evidence" value="ECO:0007669"/>
    <property type="project" value="TreeGrafter"/>
</dbReference>
<dbReference type="InterPro" id="IPR011761">
    <property type="entry name" value="ATP-grasp"/>
</dbReference>
<comment type="caution">
    <text evidence="3">The sequence shown here is derived from an EMBL/GenBank/DDBJ whole genome shotgun (WGS) entry which is preliminary data.</text>
</comment>
<dbReference type="GO" id="GO:0005524">
    <property type="term" value="F:ATP binding"/>
    <property type="evidence" value="ECO:0007669"/>
    <property type="project" value="UniProtKB-UniRule"/>
</dbReference>
<feature type="domain" description="ATP-grasp" evidence="2">
    <location>
        <begin position="138"/>
        <end position="314"/>
    </location>
</feature>
<evidence type="ECO:0000313" key="4">
    <source>
        <dbReference type="Proteomes" id="UP000252085"/>
    </source>
</evidence>
<evidence type="ECO:0000313" key="3">
    <source>
        <dbReference type="EMBL" id="RCJ30102.1"/>
    </source>
</evidence>